<dbReference type="PANTHER" id="PTHR47755:SF1">
    <property type="entry name" value="CELL DIVISION PROTEIN FTSX"/>
    <property type="match status" value="1"/>
</dbReference>
<keyword evidence="7 12" id="KW-0132">Cell division</keyword>
<feature type="transmembrane region" description="Helical" evidence="13">
    <location>
        <begin position="177"/>
        <end position="201"/>
    </location>
</feature>
<evidence type="ECO:0000256" key="3">
    <source>
        <dbReference type="ARBA" id="ARBA00007379"/>
    </source>
</evidence>
<reference evidence="16 17" key="1">
    <citation type="submission" date="2023-08" db="EMBL/GenBank/DDBJ databases">
        <title>Microbacterium sp. nov., isolated from a waste landfill.</title>
        <authorList>
            <person name="Wen W."/>
        </authorList>
    </citation>
    <scope>NUCLEOTIDE SEQUENCE [LARGE SCALE GENOMIC DNA]</scope>
    <source>
        <strain evidence="16 17">ASV81</strain>
    </source>
</reference>
<dbReference type="NCBIfam" id="NF038346">
    <property type="entry name" value="FtsX_actino"/>
    <property type="match status" value="1"/>
</dbReference>
<name>A0ABU0XG67_9MICO</name>
<evidence type="ECO:0000256" key="10">
    <source>
        <dbReference type="ARBA" id="ARBA00023136"/>
    </source>
</evidence>
<comment type="subcellular location">
    <subcellularLocation>
        <location evidence="2">Cell membrane</location>
        <topology evidence="2">Multi-pass membrane protein</topology>
    </subcellularLocation>
</comment>
<evidence type="ECO:0000256" key="7">
    <source>
        <dbReference type="ARBA" id="ARBA00022618"/>
    </source>
</evidence>
<dbReference type="InterPro" id="IPR003838">
    <property type="entry name" value="ABC3_permease_C"/>
</dbReference>
<evidence type="ECO:0000256" key="1">
    <source>
        <dbReference type="ARBA" id="ARBA00003552"/>
    </source>
</evidence>
<dbReference type="EMBL" id="JAVFCB010000004">
    <property type="protein sequence ID" value="MDQ4214120.1"/>
    <property type="molecule type" value="Genomic_DNA"/>
</dbReference>
<comment type="function">
    <text evidence="1">Part of the ABC transporter FtsEX involved in cellular division.</text>
</comment>
<evidence type="ECO:0000256" key="5">
    <source>
        <dbReference type="ARBA" id="ARBA00021907"/>
    </source>
</evidence>
<evidence type="ECO:0000256" key="11">
    <source>
        <dbReference type="ARBA" id="ARBA00023306"/>
    </source>
</evidence>
<dbReference type="RefSeq" id="WP_308489053.1">
    <property type="nucleotide sequence ID" value="NZ_JAVFCB010000004.1"/>
</dbReference>
<dbReference type="PANTHER" id="PTHR47755">
    <property type="entry name" value="CELL DIVISION PROTEIN FTSX"/>
    <property type="match status" value="1"/>
</dbReference>
<keyword evidence="9 13" id="KW-1133">Transmembrane helix</keyword>
<keyword evidence="6 12" id="KW-1003">Cell membrane</keyword>
<dbReference type="InterPro" id="IPR004513">
    <property type="entry name" value="FtsX"/>
</dbReference>
<evidence type="ECO:0000256" key="12">
    <source>
        <dbReference type="PIRNR" id="PIRNR003097"/>
    </source>
</evidence>
<dbReference type="Pfam" id="PF18075">
    <property type="entry name" value="FtsX_ECD"/>
    <property type="match status" value="1"/>
</dbReference>
<organism evidence="16 17">
    <name type="scientific">Microbacterium capsulatum</name>
    <dbReference type="NCBI Taxonomy" id="3041921"/>
    <lineage>
        <taxon>Bacteria</taxon>
        <taxon>Bacillati</taxon>
        <taxon>Actinomycetota</taxon>
        <taxon>Actinomycetes</taxon>
        <taxon>Micrococcales</taxon>
        <taxon>Microbacteriaceae</taxon>
        <taxon>Microbacterium</taxon>
    </lineage>
</organism>
<evidence type="ECO:0000256" key="13">
    <source>
        <dbReference type="SAM" id="Phobius"/>
    </source>
</evidence>
<feature type="domain" description="FtsX extracellular" evidence="15">
    <location>
        <begin position="57"/>
        <end position="161"/>
    </location>
</feature>
<feature type="transmembrane region" description="Helical" evidence="13">
    <location>
        <begin position="276"/>
        <end position="299"/>
    </location>
</feature>
<feature type="transmembrane region" description="Helical" evidence="13">
    <location>
        <begin position="229"/>
        <end position="256"/>
    </location>
</feature>
<accession>A0ABU0XG67</accession>
<dbReference type="InterPro" id="IPR047929">
    <property type="entry name" value="FtsX_actino"/>
</dbReference>
<evidence type="ECO:0000313" key="16">
    <source>
        <dbReference type="EMBL" id="MDQ4214120.1"/>
    </source>
</evidence>
<evidence type="ECO:0000259" key="14">
    <source>
        <dbReference type="Pfam" id="PF02687"/>
    </source>
</evidence>
<evidence type="ECO:0000256" key="6">
    <source>
        <dbReference type="ARBA" id="ARBA00022475"/>
    </source>
</evidence>
<sequence length="305" mass="32536">MRYGLILSEALTGLRRNASMVISVVLVTFVSLTFVGAAILMQAQIGTMRAYWQDRAQVAIYMCSSVSTSANCAGSAPATGDQIKAVQAELDSSTLKPLISQVNFETADQAYQDTLKLVGKDYAGVLTADQVNAVFKVNLKDQTQSPVIVEAFAGVKGVDEVKDQLEYLDPLFNALTVATYVAVGIAVLMLIAAVLLIATTIRLSAYARRREIGIMRLVGASNRFIQTPFVLEGVFAAVIGSVLASAAVMLGVQFGVHDYLSKRVPFITTWVGLSDAALVVPVLIGIGVILAALSAGFAIRRWLRA</sequence>
<dbReference type="PIRSF" id="PIRSF003097">
    <property type="entry name" value="FtsX"/>
    <property type="match status" value="1"/>
</dbReference>
<keyword evidence="8 13" id="KW-0812">Transmembrane</keyword>
<evidence type="ECO:0000259" key="15">
    <source>
        <dbReference type="Pfam" id="PF18075"/>
    </source>
</evidence>
<keyword evidence="11 12" id="KW-0131">Cell cycle</keyword>
<comment type="caution">
    <text evidence="16">The sequence shown here is derived from an EMBL/GenBank/DDBJ whole genome shotgun (WGS) entry which is preliminary data.</text>
</comment>
<dbReference type="Proteomes" id="UP001230289">
    <property type="component" value="Unassembled WGS sequence"/>
</dbReference>
<gene>
    <name evidence="16" type="primary">ftsX</name>
    <name evidence="16" type="ORF">RBR11_09340</name>
</gene>
<comment type="similarity">
    <text evidence="3 12">Belongs to the ABC-4 integral membrane protein family. FtsX subfamily.</text>
</comment>
<evidence type="ECO:0000256" key="2">
    <source>
        <dbReference type="ARBA" id="ARBA00004651"/>
    </source>
</evidence>
<keyword evidence="10 12" id="KW-0472">Membrane</keyword>
<proteinExistence type="inferred from homology"/>
<feature type="domain" description="ABC3 transporter permease C-terminal" evidence="14">
    <location>
        <begin position="185"/>
        <end position="294"/>
    </location>
</feature>
<evidence type="ECO:0000256" key="4">
    <source>
        <dbReference type="ARBA" id="ARBA00011160"/>
    </source>
</evidence>
<protein>
    <recommendedName>
        <fullName evidence="5 12">Cell division protein FtsX</fullName>
    </recommendedName>
</protein>
<evidence type="ECO:0000256" key="8">
    <source>
        <dbReference type="ARBA" id="ARBA00022692"/>
    </source>
</evidence>
<evidence type="ECO:0000256" key="9">
    <source>
        <dbReference type="ARBA" id="ARBA00022989"/>
    </source>
</evidence>
<dbReference type="Gene3D" id="3.30.70.3040">
    <property type="match status" value="1"/>
</dbReference>
<evidence type="ECO:0000313" key="17">
    <source>
        <dbReference type="Proteomes" id="UP001230289"/>
    </source>
</evidence>
<dbReference type="InterPro" id="IPR040690">
    <property type="entry name" value="FtsX_ECD"/>
</dbReference>
<feature type="transmembrane region" description="Helical" evidence="13">
    <location>
        <begin position="21"/>
        <end position="45"/>
    </location>
</feature>
<dbReference type="Pfam" id="PF02687">
    <property type="entry name" value="FtsX"/>
    <property type="match status" value="1"/>
</dbReference>
<keyword evidence="17" id="KW-1185">Reference proteome</keyword>
<comment type="subunit">
    <text evidence="4">Forms a membrane-associated complex with FtsE.</text>
</comment>